<reference evidence="11 12" key="1">
    <citation type="submission" date="2014-06" db="EMBL/GenBank/DDBJ databases">
        <title>Genome characterization of distinct group I Clostridium botulinum lineages.</title>
        <authorList>
            <person name="Giordani F."/>
            <person name="Anselmo A."/>
            <person name="Fillo S."/>
            <person name="Palozzi A.M."/>
            <person name="Fortunato A."/>
            <person name="Gentile B."/>
            <person name="Ciammaruconi A."/>
            <person name="Anniballi F."/>
            <person name="De Medici D."/>
            <person name="Lista F."/>
        </authorList>
    </citation>
    <scope>NUCLEOTIDE SEQUENCE [LARGE SCALE GENOMIC DNA]</scope>
    <source>
        <strain evidence="11 12">B2 450</strain>
    </source>
</reference>
<keyword evidence="4 9" id="KW-0645">Protease</keyword>
<dbReference type="AlphaFoldDB" id="A0A0D0ZU05"/>
<dbReference type="PRINTS" id="PR00932">
    <property type="entry name" value="AMINO1PTASE"/>
</dbReference>
<accession>A0A0D0ZU05</accession>
<dbReference type="GO" id="GO:0008237">
    <property type="term" value="F:metallopeptidase activity"/>
    <property type="evidence" value="ECO:0007669"/>
    <property type="project" value="UniProtKB-KW"/>
</dbReference>
<dbReference type="GO" id="GO:0005737">
    <property type="term" value="C:cytoplasm"/>
    <property type="evidence" value="ECO:0007669"/>
    <property type="project" value="UniProtKB-ARBA"/>
</dbReference>
<organism evidence="11 12">
    <name type="scientific">Clostridium botulinum B2 450</name>
    <dbReference type="NCBI Taxonomy" id="1379739"/>
    <lineage>
        <taxon>Bacteria</taxon>
        <taxon>Bacillati</taxon>
        <taxon>Bacillota</taxon>
        <taxon>Clostridia</taxon>
        <taxon>Eubacteriales</taxon>
        <taxon>Clostridiaceae</taxon>
        <taxon>Clostridium</taxon>
    </lineage>
</organism>
<dbReference type="PATRIC" id="fig|1379739.3.peg.3852"/>
<dbReference type="HOGENOM" id="CLU_019532_2_0_9"/>
<dbReference type="EMBL" id="JXSU01000008">
    <property type="protein sequence ID" value="KIS22228.1"/>
    <property type="molecule type" value="Genomic_DNA"/>
</dbReference>
<name>A0A0D0ZU05_CLOBO</name>
<dbReference type="GO" id="GO:0008270">
    <property type="term" value="F:zinc ion binding"/>
    <property type="evidence" value="ECO:0007669"/>
    <property type="project" value="InterPro"/>
</dbReference>
<gene>
    <name evidence="11" type="ORF">N495_17375</name>
</gene>
<evidence type="ECO:0000256" key="6">
    <source>
        <dbReference type="ARBA" id="ARBA00022801"/>
    </source>
</evidence>
<comment type="similarity">
    <text evidence="2 9">Belongs to the peptidase M18 family.</text>
</comment>
<dbReference type="Gene3D" id="3.40.630.10">
    <property type="entry name" value="Zn peptidases"/>
    <property type="match status" value="1"/>
</dbReference>
<evidence type="ECO:0000256" key="10">
    <source>
        <dbReference type="RuleBase" id="RU004387"/>
    </source>
</evidence>
<keyword evidence="6 9" id="KW-0378">Hydrolase</keyword>
<dbReference type="GO" id="GO:0004177">
    <property type="term" value="F:aminopeptidase activity"/>
    <property type="evidence" value="ECO:0007669"/>
    <property type="project" value="UniProtKB-KW"/>
</dbReference>
<dbReference type="SUPFAM" id="SSF101821">
    <property type="entry name" value="Aminopeptidase/glucanase lid domain"/>
    <property type="match status" value="1"/>
</dbReference>
<evidence type="ECO:0000256" key="9">
    <source>
        <dbReference type="RuleBase" id="RU004386"/>
    </source>
</evidence>
<comment type="cofactor">
    <cofactor evidence="1 10">
        <name>Zn(2+)</name>
        <dbReference type="ChEBI" id="CHEBI:29105"/>
    </cofactor>
</comment>
<dbReference type="InterPro" id="IPR001948">
    <property type="entry name" value="Peptidase_M18"/>
</dbReference>
<evidence type="ECO:0000256" key="1">
    <source>
        <dbReference type="ARBA" id="ARBA00001947"/>
    </source>
</evidence>
<evidence type="ECO:0000256" key="4">
    <source>
        <dbReference type="ARBA" id="ARBA00022670"/>
    </source>
</evidence>
<sequence length="435" mass="48741">MDKIKLSKVSNELIDFIYDSPSPYHVVHNLKNVLTKEGFIEIKESEAWKLKKGGKYFTSKNDSAIVAFFIGEDEIENSGFRIVASHTDSPTFKVKPAPEIFAEGNYIKLNTEVYGGPILNTWMDRPLSLAGRVVLKGENPLKPKMELVNIKRPILIIPNLAIHMNRNINKGIELNKQKDMLPIISMVQDKLEKENYLVNIICKELDANIDEILDFELFLYEFEKGCLIGDKSEFISTGKLDDLSMVHASLKALLSSTNNKSTKIMVCFDNEEVGSATKQGADSPFLSQTLERITLCLNKNREEYFRTLSKSFMISCDSAHAIHPNVSEKSDPTNKVIMNNGPVIKISASQSYTSDAYSSSVYEEICHRAKVPVQKFVNRSDERGGSTIGPISGTHINIQSVDIGTALLAMHSIRELGGVKDQVYAIRSFLEFFNI</sequence>
<evidence type="ECO:0000256" key="8">
    <source>
        <dbReference type="ARBA" id="ARBA00023049"/>
    </source>
</evidence>
<keyword evidence="3 9" id="KW-0031">Aminopeptidase</keyword>
<dbReference type="Pfam" id="PF02127">
    <property type="entry name" value="Peptidase_M18"/>
    <property type="match status" value="1"/>
</dbReference>
<comment type="caution">
    <text evidence="11">The sequence shown here is derived from an EMBL/GenBank/DDBJ whole genome shotgun (WGS) entry which is preliminary data.</text>
</comment>
<protein>
    <recommendedName>
        <fullName evidence="10">M18 family aminopeptidase</fullName>
        <ecNumber evidence="10">3.4.11.-</ecNumber>
    </recommendedName>
</protein>
<dbReference type="InterPro" id="IPR023358">
    <property type="entry name" value="Peptidase_M18_dom2"/>
</dbReference>
<dbReference type="NCBIfam" id="NF002759">
    <property type="entry name" value="PRK02813.1"/>
    <property type="match status" value="1"/>
</dbReference>
<proteinExistence type="inferred from homology"/>
<keyword evidence="5 9" id="KW-0479">Metal-binding</keyword>
<dbReference type="GO" id="GO:0006508">
    <property type="term" value="P:proteolysis"/>
    <property type="evidence" value="ECO:0007669"/>
    <property type="project" value="UniProtKB-KW"/>
</dbReference>
<dbReference type="Proteomes" id="UP000032250">
    <property type="component" value="Unassembled WGS sequence"/>
</dbReference>
<evidence type="ECO:0000313" key="11">
    <source>
        <dbReference type="EMBL" id="KIS22228.1"/>
    </source>
</evidence>
<evidence type="ECO:0000313" key="12">
    <source>
        <dbReference type="Proteomes" id="UP000032250"/>
    </source>
</evidence>
<keyword evidence="7 9" id="KW-0862">Zinc</keyword>
<dbReference type="OrthoDB" id="9764268at2"/>
<dbReference type="PANTHER" id="PTHR28570">
    <property type="entry name" value="ASPARTYL AMINOPEPTIDASE"/>
    <property type="match status" value="1"/>
</dbReference>
<dbReference type="PANTHER" id="PTHR28570:SF3">
    <property type="entry name" value="ASPARTYL AMINOPEPTIDASE"/>
    <property type="match status" value="1"/>
</dbReference>
<dbReference type="FunFam" id="2.30.250.10:FF:000003">
    <property type="entry name" value="Probable M18 family aminopeptidase 2"/>
    <property type="match status" value="1"/>
</dbReference>
<dbReference type="CDD" id="cd05658">
    <property type="entry name" value="M18_DAP"/>
    <property type="match status" value="1"/>
</dbReference>
<dbReference type="SUPFAM" id="SSF53187">
    <property type="entry name" value="Zn-dependent exopeptidases"/>
    <property type="match status" value="1"/>
</dbReference>
<dbReference type="EC" id="3.4.11.-" evidence="10"/>
<evidence type="ECO:0000256" key="2">
    <source>
        <dbReference type="ARBA" id="ARBA00008290"/>
    </source>
</evidence>
<dbReference type="RefSeq" id="WP_043032558.1">
    <property type="nucleotide sequence ID" value="NZ_JXSU01000008.1"/>
</dbReference>
<dbReference type="Gene3D" id="2.30.250.10">
    <property type="entry name" value="Aminopeptidase i, Domain 2"/>
    <property type="match status" value="1"/>
</dbReference>
<evidence type="ECO:0000256" key="7">
    <source>
        <dbReference type="ARBA" id="ARBA00022833"/>
    </source>
</evidence>
<keyword evidence="8 9" id="KW-0482">Metalloprotease</keyword>
<evidence type="ECO:0000256" key="3">
    <source>
        <dbReference type="ARBA" id="ARBA00022438"/>
    </source>
</evidence>
<evidence type="ECO:0000256" key="5">
    <source>
        <dbReference type="ARBA" id="ARBA00022723"/>
    </source>
</evidence>